<evidence type="ECO:0000313" key="1">
    <source>
        <dbReference type="EMBL" id="TRY78177.1"/>
    </source>
</evidence>
<accession>A0A553PKG6</accession>
<reference evidence="1 2" key="1">
    <citation type="journal article" date="2018" name="Nat. Ecol. Evol.">
        <title>Genomic signatures of mitonuclear coevolution across populations of Tigriopus californicus.</title>
        <authorList>
            <person name="Barreto F.S."/>
            <person name="Watson E.T."/>
            <person name="Lima T.G."/>
            <person name="Willett C.S."/>
            <person name="Edmands S."/>
            <person name="Li W."/>
            <person name="Burton R.S."/>
        </authorList>
    </citation>
    <scope>NUCLEOTIDE SEQUENCE [LARGE SCALE GENOMIC DNA]</scope>
    <source>
        <strain evidence="1 2">San Diego</strain>
    </source>
</reference>
<organism evidence="1 2">
    <name type="scientific">Tigriopus californicus</name>
    <name type="common">Marine copepod</name>
    <dbReference type="NCBI Taxonomy" id="6832"/>
    <lineage>
        <taxon>Eukaryota</taxon>
        <taxon>Metazoa</taxon>
        <taxon>Ecdysozoa</taxon>
        <taxon>Arthropoda</taxon>
        <taxon>Crustacea</taxon>
        <taxon>Multicrustacea</taxon>
        <taxon>Hexanauplia</taxon>
        <taxon>Copepoda</taxon>
        <taxon>Harpacticoida</taxon>
        <taxon>Harpacticidae</taxon>
        <taxon>Tigriopus</taxon>
    </lineage>
</organism>
<dbReference type="AlphaFoldDB" id="A0A553PKG6"/>
<dbReference type="STRING" id="6832.A0A553PKG6"/>
<dbReference type="PANTHER" id="PTHR21344:SF1">
    <property type="entry name" value="RAL GTPASE-ACTIVATING PROTEIN SUBUNIT BETA"/>
    <property type="match status" value="1"/>
</dbReference>
<gene>
    <name evidence="1" type="ORF">TCAL_16689</name>
</gene>
<sequence length="175" mass="18125">MYDSIPSLSLTSSSSLSTSVLSSFPAEASHAVVQSMVRTIAANLGIHGAAAATAPTAKLNVALGAAATASATMNVPPQLVVSSEGGTAGAGTASSEAPPSLKSEAQITWFMEVVCHGLSLPLAEHDTIKDCVNIYCEWLSALLPQPKSCVPAPIVEEPNRYARKIIAHLYHLFVP</sequence>
<dbReference type="InterPro" id="IPR039930">
    <property type="entry name" value="RALGAPB"/>
</dbReference>
<dbReference type="EMBL" id="VCGU01000003">
    <property type="protein sequence ID" value="TRY78177.1"/>
    <property type="molecule type" value="Genomic_DNA"/>
</dbReference>
<protein>
    <recommendedName>
        <fullName evidence="3">Ral GTPase-activating protein subunit beta</fullName>
    </recommendedName>
</protein>
<evidence type="ECO:0000313" key="2">
    <source>
        <dbReference type="Proteomes" id="UP000318571"/>
    </source>
</evidence>
<dbReference type="GO" id="GO:0005096">
    <property type="term" value="F:GTPase activator activity"/>
    <property type="evidence" value="ECO:0007669"/>
    <property type="project" value="InterPro"/>
</dbReference>
<dbReference type="Proteomes" id="UP000318571">
    <property type="component" value="Chromosome 11"/>
</dbReference>
<dbReference type="PANTHER" id="PTHR21344">
    <property type="entry name" value="RAL GTPASE-ACTIVATING PROTEIN SUBUNIT BETA"/>
    <property type="match status" value="1"/>
</dbReference>
<comment type="caution">
    <text evidence="1">The sequence shown here is derived from an EMBL/GenBank/DDBJ whole genome shotgun (WGS) entry which is preliminary data.</text>
</comment>
<proteinExistence type="predicted"/>
<keyword evidence="2" id="KW-1185">Reference proteome</keyword>
<name>A0A553PKG6_TIGCA</name>
<evidence type="ECO:0008006" key="3">
    <source>
        <dbReference type="Google" id="ProtNLM"/>
    </source>
</evidence>